<organism evidence="1 2">
    <name type="scientific">Pseudomonas anguilliseptica</name>
    <dbReference type="NCBI Taxonomy" id="53406"/>
    <lineage>
        <taxon>Bacteria</taxon>
        <taxon>Pseudomonadati</taxon>
        <taxon>Pseudomonadota</taxon>
        <taxon>Gammaproteobacteria</taxon>
        <taxon>Pseudomonadales</taxon>
        <taxon>Pseudomonadaceae</taxon>
        <taxon>Pseudomonas</taxon>
    </lineage>
</organism>
<dbReference type="EMBL" id="FNSC01000001">
    <property type="protein sequence ID" value="SEE02157.1"/>
    <property type="molecule type" value="Genomic_DNA"/>
</dbReference>
<dbReference type="AlphaFoldDB" id="A0A1H5FFH2"/>
<gene>
    <name evidence="1" type="ORF">SAMN05421553_3857</name>
</gene>
<evidence type="ECO:0000313" key="1">
    <source>
        <dbReference type="EMBL" id="SEE02157.1"/>
    </source>
</evidence>
<sequence>MNSSARPFKFSGVIAPQDFFHQATRAPALGAVPDEHYIAPTVIPVQISVPEQKTIGVPQYSATVYGEAAGRYDPAGDCQGNFMSFRFQPNNNCYAYGCNITPNTFPQPGRQSGYLLTAANFQQPFSDLGAMVSSYAVKDGLELVGTSLEELFAFKSSKQGTNPQPPGSLGAGYLGGHFVALMVSTAGDANWPGDYHWARCDNSSGACDSWSQKDGSDQVTNFDFAGNPISNPITANWQVNQGPVSSTDSRELLVEYGFYCFMFVPETGVTII</sequence>
<dbReference type="STRING" id="53406.SAMN05421553_3857"/>
<reference evidence="2" key="1">
    <citation type="submission" date="2016-10" db="EMBL/GenBank/DDBJ databases">
        <authorList>
            <person name="Varghese N."/>
            <person name="Submissions S."/>
        </authorList>
    </citation>
    <scope>NUCLEOTIDE SEQUENCE [LARGE SCALE GENOMIC DNA]</scope>
    <source>
        <strain evidence="2">DSM 12111</strain>
    </source>
</reference>
<proteinExistence type="predicted"/>
<dbReference type="RefSeq" id="WP_090385915.1">
    <property type="nucleotide sequence ID" value="NZ_CP156749.1"/>
</dbReference>
<dbReference type="Proteomes" id="UP000242849">
    <property type="component" value="Unassembled WGS sequence"/>
</dbReference>
<accession>A0A1H5FFH2</accession>
<dbReference type="OrthoDB" id="6015145at2"/>
<protein>
    <submittedName>
        <fullName evidence="1">Uncharacterized protein</fullName>
    </submittedName>
</protein>
<keyword evidence="2" id="KW-1185">Reference proteome</keyword>
<name>A0A1H5FFH2_PSEAG</name>
<evidence type="ECO:0000313" key="2">
    <source>
        <dbReference type="Proteomes" id="UP000242849"/>
    </source>
</evidence>